<dbReference type="InterPro" id="IPR053745">
    <property type="entry name" value="Viral_Tail_Comp_sf"/>
</dbReference>
<proteinExistence type="predicted"/>
<reference evidence="1 2" key="1">
    <citation type="submission" date="2018-06" db="EMBL/GenBank/DDBJ databases">
        <title>Genomic Encyclopedia of Type Strains, Phase III (KMG-III): the genomes of soil and plant-associated and newly described type strains.</title>
        <authorList>
            <person name="Whitman W."/>
        </authorList>
    </citation>
    <scope>NUCLEOTIDE SEQUENCE [LARGE SCALE GENOMIC DNA]</scope>
    <source>
        <strain evidence="1 2">CECT 9025</strain>
    </source>
</reference>
<dbReference type="Pfam" id="PF11367">
    <property type="entry name" value="Tail_completion_gp17"/>
    <property type="match status" value="1"/>
</dbReference>
<organism evidence="1 2">
    <name type="scientific">Pseudoroseicyclus aestuarii</name>
    <dbReference type="NCBI Taxonomy" id="1795041"/>
    <lineage>
        <taxon>Bacteria</taxon>
        <taxon>Pseudomonadati</taxon>
        <taxon>Pseudomonadota</taxon>
        <taxon>Alphaproteobacteria</taxon>
        <taxon>Rhodobacterales</taxon>
        <taxon>Paracoccaceae</taxon>
        <taxon>Pseudoroseicyclus</taxon>
    </lineage>
</organism>
<dbReference type="AlphaFoldDB" id="A0A318SM81"/>
<name>A0A318SM81_9RHOB</name>
<accession>A0A318SM81</accession>
<protein>
    <submittedName>
        <fullName evidence="1">Uncharacterized protein DUF3168</fullName>
    </submittedName>
</protein>
<dbReference type="EMBL" id="QJTE01000011">
    <property type="protein sequence ID" value="PYE80816.1"/>
    <property type="molecule type" value="Genomic_DNA"/>
</dbReference>
<gene>
    <name evidence="1" type="ORF">DFP88_11126</name>
</gene>
<comment type="caution">
    <text evidence="1">The sequence shown here is derived from an EMBL/GenBank/DDBJ whole genome shotgun (WGS) entry which is preliminary data.</text>
</comment>
<dbReference type="InterPro" id="IPR021508">
    <property type="entry name" value="Gp17-like"/>
</dbReference>
<sequence length="123" mass="13039">MALRRDPTVSALVGERVYDEPPSDVAFPYLRLGSIDLGPLRSDGAKAWDVAFSIEAHSRPDAGRVEASRIAGAVIACLDERAEAVPVEGLSLRWVQFVTSTAARAPDGKSYVAPAAFQAVLGT</sequence>
<dbReference type="Gene3D" id="3.30.2000.30">
    <property type="match status" value="1"/>
</dbReference>
<evidence type="ECO:0000313" key="1">
    <source>
        <dbReference type="EMBL" id="PYE80816.1"/>
    </source>
</evidence>
<dbReference type="Proteomes" id="UP000248311">
    <property type="component" value="Unassembled WGS sequence"/>
</dbReference>
<keyword evidence="2" id="KW-1185">Reference proteome</keyword>
<evidence type="ECO:0000313" key="2">
    <source>
        <dbReference type="Proteomes" id="UP000248311"/>
    </source>
</evidence>